<evidence type="ECO:0000313" key="4">
    <source>
        <dbReference type="Proteomes" id="UP000540519"/>
    </source>
</evidence>
<dbReference type="EMBL" id="RCNR01000031">
    <property type="protein sequence ID" value="MUH37098.1"/>
    <property type="molecule type" value="Genomic_DNA"/>
</dbReference>
<feature type="signal peptide" evidence="1">
    <location>
        <begin position="1"/>
        <end position="22"/>
    </location>
</feature>
<accession>A0A7X3D2Y5</accession>
<evidence type="ECO:0000313" key="3">
    <source>
        <dbReference type="EMBL" id="MUH37098.1"/>
    </source>
</evidence>
<name>A0A7X3D2Y5_9FLAO</name>
<protein>
    <submittedName>
        <fullName evidence="3">PorT family protein</fullName>
    </submittedName>
</protein>
<proteinExistence type="predicted"/>
<dbReference type="Proteomes" id="UP000540519">
    <property type="component" value="Unassembled WGS sequence"/>
</dbReference>
<comment type="caution">
    <text evidence="3">The sequence shown here is derived from an EMBL/GenBank/DDBJ whole genome shotgun (WGS) entry which is preliminary data.</text>
</comment>
<reference evidence="3 4" key="1">
    <citation type="journal article" date="2019" name="Mar. Drugs">
        <title>Comparative Genomics and CAZyme Genome Repertoires of Marine Zobellia amurskyensis KMM 3526(T) and Zobellia laminariae KMM 3676(T).</title>
        <authorList>
            <person name="Chernysheva N."/>
            <person name="Bystritskaya E."/>
            <person name="Stenkova A."/>
            <person name="Golovkin I."/>
            <person name="Nedashkovskaya O."/>
            <person name="Isaeva M."/>
        </authorList>
    </citation>
    <scope>NUCLEOTIDE SEQUENCE [LARGE SCALE GENOMIC DNA]</scope>
    <source>
        <strain evidence="3 4">KMM 3526</strain>
    </source>
</reference>
<dbReference type="OrthoDB" id="1429208at2"/>
<feature type="chain" id="PRO_5030742681" evidence="1">
    <location>
        <begin position="23"/>
        <end position="198"/>
    </location>
</feature>
<gene>
    <name evidence="3" type="ORF">D9O36_14695</name>
</gene>
<keyword evidence="4" id="KW-1185">Reference proteome</keyword>
<organism evidence="3 4">
    <name type="scientific">Zobellia amurskyensis</name>
    <dbReference type="NCBI Taxonomy" id="248905"/>
    <lineage>
        <taxon>Bacteria</taxon>
        <taxon>Pseudomonadati</taxon>
        <taxon>Bacteroidota</taxon>
        <taxon>Flavobacteriia</taxon>
        <taxon>Flavobacteriales</taxon>
        <taxon>Flavobacteriaceae</taxon>
        <taxon>Zobellia</taxon>
    </lineage>
</organism>
<keyword evidence="1" id="KW-0732">Signal</keyword>
<sequence>MKNSVKVLMILLMVSSSFSANAQIFGVKAGVGLSNITSPDEIDNNFFGRALGVKIGGTIEFDVTDDLYVGSGLGFAKKGASTVGDTFNTFYLEIPLSARYDIVELGGSGYLYAQSGFNIGYMLAANRGGKKVSIGTDDVDDYFKPFDFGLNFGVGVILNERIEIGLVSEFGLVNIYANDLSTLRNSTVLVSFGYKFGM</sequence>
<dbReference type="AlphaFoldDB" id="A0A7X3D2Y5"/>
<feature type="domain" description="Outer membrane protein beta-barrel" evidence="2">
    <location>
        <begin position="25"/>
        <end position="175"/>
    </location>
</feature>
<evidence type="ECO:0000256" key="1">
    <source>
        <dbReference type="SAM" id="SignalP"/>
    </source>
</evidence>
<dbReference type="RefSeq" id="WP_081889136.1">
    <property type="nucleotide sequence ID" value="NZ_RCNR01000031.1"/>
</dbReference>
<dbReference type="InterPro" id="IPR025665">
    <property type="entry name" value="Beta-barrel_OMP_2"/>
</dbReference>
<dbReference type="Pfam" id="PF13568">
    <property type="entry name" value="OMP_b-brl_2"/>
    <property type="match status" value="1"/>
</dbReference>
<evidence type="ECO:0000259" key="2">
    <source>
        <dbReference type="Pfam" id="PF13568"/>
    </source>
</evidence>